<proteinExistence type="predicted"/>
<dbReference type="Proteomes" id="UP000070133">
    <property type="component" value="Unassembled WGS sequence"/>
</dbReference>
<keyword evidence="2" id="KW-0472">Membrane</keyword>
<feature type="transmembrane region" description="Helical" evidence="2">
    <location>
        <begin position="154"/>
        <end position="176"/>
    </location>
</feature>
<evidence type="ECO:0008006" key="5">
    <source>
        <dbReference type="Google" id="ProtNLM"/>
    </source>
</evidence>
<dbReference type="EMBL" id="LFZN01000038">
    <property type="protein sequence ID" value="KXT02742.1"/>
    <property type="molecule type" value="Genomic_DNA"/>
</dbReference>
<protein>
    <recommendedName>
        <fullName evidence="5">MARVEL domain-containing protein</fullName>
    </recommendedName>
</protein>
<evidence type="ECO:0000313" key="3">
    <source>
        <dbReference type="EMBL" id="KXT02745.1"/>
    </source>
</evidence>
<keyword evidence="2" id="KW-0812">Transmembrane</keyword>
<organism evidence="3 4">
    <name type="scientific">Pseudocercospora eumusae</name>
    <dbReference type="NCBI Taxonomy" id="321146"/>
    <lineage>
        <taxon>Eukaryota</taxon>
        <taxon>Fungi</taxon>
        <taxon>Dikarya</taxon>
        <taxon>Ascomycota</taxon>
        <taxon>Pezizomycotina</taxon>
        <taxon>Dothideomycetes</taxon>
        <taxon>Dothideomycetidae</taxon>
        <taxon>Mycosphaerellales</taxon>
        <taxon>Mycosphaerellaceae</taxon>
        <taxon>Pseudocercospora</taxon>
    </lineage>
</organism>
<dbReference type="AlphaFoldDB" id="A0A139HJT5"/>
<evidence type="ECO:0000313" key="4">
    <source>
        <dbReference type="Proteomes" id="UP000070133"/>
    </source>
</evidence>
<name>A0A139HJT5_9PEZI</name>
<keyword evidence="2" id="KW-1133">Transmembrane helix</keyword>
<dbReference type="EMBL" id="LFZN01000038">
    <property type="protein sequence ID" value="KXT02745.1"/>
    <property type="molecule type" value="Genomic_DNA"/>
</dbReference>
<feature type="transmembrane region" description="Helical" evidence="2">
    <location>
        <begin position="105"/>
        <end position="126"/>
    </location>
</feature>
<feature type="transmembrane region" description="Helical" evidence="2">
    <location>
        <begin position="72"/>
        <end position="93"/>
    </location>
</feature>
<gene>
    <name evidence="3" type="ORF">AC578_5448</name>
</gene>
<feature type="transmembrane region" description="Helical" evidence="2">
    <location>
        <begin position="35"/>
        <end position="60"/>
    </location>
</feature>
<accession>A0A139HJT5</accession>
<feature type="compositionally biased region" description="Basic and acidic residues" evidence="1">
    <location>
        <begin position="204"/>
        <end position="218"/>
    </location>
</feature>
<feature type="region of interest" description="Disordered" evidence="1">
    <location>
        <begin position="204"/>
        <end position="257"/>
    </location>
</feature>
<keyword evidence="4" id="KW-1185">Reference proteome</keyword>
<comment type="caution">
    <text evidence="3">The sequence shown here is derived from an EMBL/GenBank/DDBJ whole genome shotgun (WGS) entry which is preliminary data.</text>
</comment>
<reference evidence="3 4" key="1">
    <citation type="submission" date="2015-07" db="EMBL/GenBank/DDBJ databases">
        <title>Comparative genomics of the Sigatoka disease complex on banana suggests a link between parallel evolutionary changes in Pseudocercospora fijiensis and Pseudocercospora eumusae and increased virulence on the banana host.</title>
        <authorList>
            <person name="Chang T.-C."/>
            <person name="Salvucci A."/>
            <person name="Crous P.W."/>
            <person name="Stergiopoulos I."/>
        </authorList>
    </citation>
    <scope>NUCLEOTIDE SEQUENCE [LARGE SCALE GENOMIC DNA]</scope>
    <source>
        <strain evidence="3 4">CBS 114824</strain>
    </source>
</reference>
<evidence type="ECO:0000256" key="1">
    <source>
        <dbReference type="SAM" id="MobiDB-lite"/>
    </source>
</evidence>
<evidence type="ECO:0000256" key="2">
    <source>
        <dbReference type="SAM" id="Phobius"/>
    </source>
</evidence>
<sequence length="257" mass="29345">MRVHAADPSASISTGTMLNPFNHRAKSAPSSYPRVVFHAIRTAQLLSSLIVAAIMTYFIWHLTHDHWATPWTFIWLTSASLFSIAALTFTILLHCFSGLNPRLNSAINAFLLILWALSWCLLTWYMSGTLSNMCDIDHWKEEIGIMVCRMYKTLFTFTLTGFISTIAAFILDILVWRKNTRLGRHMRLHDLSDYKRPVATRRPFTEDRHQGSLPRESEAWEAPRPSLGPYSERGHGGYAVPDQQFEYDTGYHGHGGR</sequence>